<comment type="similarity">
    <text evidence="6">Belongs to the ABC-4 integral membrane protein family.</text>
</comment>
<keyword evidence="5 7" id="KW-0472">Membrane</keyword>
<comment type="subcellular location">
    <subcellularLocation>
        <location evidence="1">Cell membrane</location>
        <topology evidence="1">Multi-pass membrane protein</topology>
    </subcellularLocation>
</comment>
<dbReference type="EMBL" id="BOMG01000136">
    <property type="protein sequence ID" value="GID61754.1"/>
    <property type="molecule type" value="Genomic_DNA"/>
</dbReference>
<feature type="domain" description="ABC3 transporter permease C-terminal" evidence="8">
    <location>
        <begin position="867"/>
        <end position="974"/>
    </location>
</feature>
<feature type="transmembrane region" description="Helical" evidence="7">
    <location>
        <begin position="905"/>
        <end position="931"/>
    </location>
</feature>
<feature type="transmembrane region" description="Helical" evidence="7">
    <location>
        <begin position="960"/>
        <end position="980"/>
    </location>
</feature>
<protein>
    <recommendedName>
        <fullName evidence="8">ABC3 transporter permease C-terminal domain-containing protein</fullName>
    </recommendedName>
</protein>
<dbReference type="InterPro" id="IPR003838">
    <property type="entry name" value="ABC3_permease_C"/>
</dbReference>
<dbReference type="Pfam" id="PF02687">
    <property type="entry name" value="FtsX"/>
    <property type="match status" value="1"/>
</dbReference>
<keyword evidence="2" id="KW-1003">Cell membrane</keyword>
<feature type="transmembrane region" description="Helical" evidence="7">
    <location>
        <begin position="383"/>
        <end position="402"/>
    </location>
</feature>
<feature type="transmembrane region" description="Helical" evidence="7">
    <location>
        <begin position="337"/>
        <end position="363"/>
    </location>
</feature>
<dbReference type="Proteomes" id="UP000612282">
    <property type="component" value="Unassembled WGS sequence"/>
</dbReference>
<evidence type="ECO:0000256" key="1">
    <source>
        <dbReference type="ARBA" id="ARBA00004651"/>
    </source>
</evidence>
<accession>A0ABQ3XTB0</accession>
<evidence type="ECO:0000259" key="8">
    <source>
        <dbReference type="Pfam" id="PF02687"/>
    </source>
</evidence>
<evidence type="ECO:0000256" key="5">
    <source>
        <dbReference type="ARBA" id="ARBA00023136"/>
    </source>
</evidence>
<evidence type="ECO:0000256" key="6">
    <source>
        <dbReference type="ARBA" id="ARBA00038076"/>
    </source>
</evidence>
<evidence type="ECO:0000313" key="10">
    <source>
        <dbReference type="Proteomes" id="UP000612282"/>
    </source>
</evidence>
<comment type="caution">
    <text evidence="9">The sequence shown here is derived from an EMBL/GenBank/DDBJ whole genome shotgun (WGS) entry which is preliminary data.</text>
</comment>
<keyword evidence="10" id="KW-1185">Reference proteome</keyword>
<sequence>MLLRRARAQWPLLAALLLVVTIGSTLLGVCALLVTSSADRAREVSASRATGTEVTAYTVTVAAKDAPSVAADTEKVLREALQPFDATVSGRAAAVVRPLPGVKGAKAVGYLAGISDLPERATLVTGAWPDKPGQTVVLETTARLLGLSPGSRVRFGPEMGRDPAPGLRLTVSGVVRALPGAGWDRDPLAGTGFEAAFRDGSSLQPARAFGPFLIDYAALLTGGSAMSRLELTARPDLSDPDHHDLVRVTGAVREADSRLAAVLGDRVQIERISSRLPSLLATDAERQRVTTSAVLSVAVLGAVLTGTALALAGRLTAGVRATETALLTAMGTSRPQLALRAGAEAGLLALIGAAIAVPVSALVHSALTRMAPLSGAGLAADPHVTGVQAGVVFGGALLFAGLSTRTGSQEWPSIARAGGDFALVVLAIGGWWQLRSTESAGVDTVRVLAPGLLLVAGCALVLRLVPPALNAADRLARRARGLAMPLAVFEAARRPRATAAGLLVTLGCAAATFAVAFGGTWQRSQSDQADLAVGTDLAITLSTPALAGQGQRIVDTVGGTIGPVTDRGVAIGQWLGAGDPPHLVAVKDRAVPPVAGIPVPEGQVIEMTVSNNPGTSINPRLIFEDSAGLRSTCATAPVPLDGRKHRLPGCVPADGMQLVAVMLPVATEFFSWDAITNIDMSVTLAVPGRGIWQAISAEPYANQVSNPAVTVTGSALTMTGQVQVGKNPDAALNLVATAFGDPGPVPVAVAERFATELSLKTGDQLEMMVGTTAVQVKIREVVAAVPSAPGAPALLADIDTLSRALMLRGDPAFPIDAWWITDPTDPGAAAGLHYGETVTRAAETTRLSNGPTAAALPAMLQLLTPAALLLVLAGLILHVTCDLQARAVEVARLRGLGMSRRDIRVTLLGQHGLVLVPLLTAGTLAGALATWTLGPLLVRSETGRTPFPSAAPVWPWAQEALLLAVLFTASLLAVTVVVLIQSRRADAAHLRVAS</sequence>
<feature type="transmembrane region" description="Helical" evidence="7">
    <location>
        <begin position="862"/>
        <end position="885"/>
    </location>
</feature>
<evidence type="ECO:0000256" key="7">
    <source>
        <dbReference type="SAM" id="Phobius"/>
    </source>
</evidence>
<dbReference type="RefSeq" id="WP_203810021.1">
    <property type="nucleotide sequence ID" value="NZ_BAAAQE010000017.1"/>
</dbReference>
<feature type="transmembrane region" description="Helical" evidence="7">
    <location>
        <begin position="444"/>
        <end position="465"/>
    </location>
</feature>
<feature type="transmembrane region" description="Helical" evidence="7">
    <location>
        <begin position="293"/>
        <end position="316"/>
    </location>
</feature>
<name>A0ABQ3XTB0_9ACTN</name>
<proteinExistence type="inferred from homology"/>
<dbReference type="InterPro" id="IPR050250">
    <property type="entry name" value="Macrolide_Exporter_MacB"/>
</dbReference>
<keyword evidence="4 7" id="KW-1133">Transmembrane helix</keyword>
<evidence type="ECO:0000313" key="9">
    <source>
        <dbReference type="EMBL" id="GID61754.1"/>
    </source>
</evidence>
<keyword evidence="3 7" id="KW-0812">Transmembrane</keyword>
<feature type="transmembrane region" description="Helical" evidence="7">
    <location>
        <begin position="414"/>
        <end position="432"/>
    </location>
</feature>
<reference evidence="9 10" key="1">
    <citation type="submission" date="2021-01" db="EMBL/GenBank/DDBJ databases">
        <title>Whole genome shotgun sequence of Actinoplanes couchii NBRC 106145.</title>
        <authorList>
            <person name="Komaki H."/>
            <person name="Tamura T."/>
        </authorList>
    </citation>
    <scope>NUCLEOTIDE SEQUENCE [LARGE SCALE GENOMIC DNA]</scope>
    <source>
        <strain evidence="9 10">NBRC 106145</strain>
    </source>
</reference>
<organism evidence="9 10">
    <name type="scientific">Actinoplanes couchii</name>
    <dbReference type="NCBI Taxonomy" id="403638"/>
    <lineage>
        <taxon>Bacteria</taxon>
        <taxon>Bacillati</taxon>
        <taxon>Actinomycetota</taxon>
        <taxon>Actinomycetes</taxon>
        <taxon>Micromonosporales</taxon>
        <taxon>Micromonosporaceae</taxon>
        <taxon>Actinoplanes</taxon>
    </lineage>
</organism>
<evidence type="ECO:0000256" key="3">
    <source>
        <dbReference type="ARBA" id="ARBA00022692"/>
    </source>
</evidence>
<gene>
    <name evidence="9" type="ORF">Aco03nite_101580</name>
</gene>
<dbReference type="PANTHER" id="PTHR30572:SF4">
    <property type="entry name" value="ABC TRANSPORTER PERMEASE YTRF"/>
    <property type="match status" value="1"/>
</dbReference>
<feature type="transmembrane region" description="Helical" evidence="7">
    <location>
        <begin position="499"/>
        <end position="521"/>
    </location>
</feature>
<evidence type="ECO:0000256" key="4">
    <source>
        <dbReference type="ARBA" id="ARBA00022989"/>
    </source>
</evidence>
<evidence type="ECO:0000256" key="2">
    <source>
        <dbReference type="ARBA" id="ARBA00022475"/>
    </source>
</evidence>
<dbReference type="PANTHER" id="PTHR30572">
    <property type="entry name" value="MEMBRANE COMPONENT OF TRANSPORTER-RELATED"/>
    <property type="match status" value="1"/>
</dbReference>